<reference evidence="2" key="1">
    <citation type="submission" date="2022-02" db="EMBL/GenBank/DDBJ databases">
        <title>Crop Bioprotection Bacillus Genome Sequencing.</title>
        <authorList>
            <person name="Dunlap C."/>
        </authorList>
    </citation>
    <scope>NUCLEOTIDE SEQUENCE</scope>
    <source>
        <strain evidence="2">M18B4</strain>
    </source>
</reference>
<evidence type="ECO:0000259" key="1">
    <source>
        <dbReference type="Pfam" id="PF13643"/>
    </source>
</evidence>
<organism evidence="2 3">
    <name type="scientific">Bacillus spizizenii</name>
    <name type="common">Bacillus subtilis subsp. spizizenii</name>
    <dbReference type="NCBI Taxonomy" id="96241"/>
    <lineage>
        <taxon>Bacteria</taxon>
        <taxon>Bacillati</taxon>
        <taxon>Bacillota</taxon>
        <taxon>Bacilli</taxon>
        <taxon>Bacillales</taxon>
        <taxon>Bacillaceae</taxon>
        <taxon>Bacillus</taxon>
    </lineage>
</organism>
<dbReference type="Proteomes" id="UP001070352">
    <property type="component" value="Unassembled WGS sequence"/>
</dbReference>
<dbReference type="AlphaFoldDB" id="A0A9Q4DTR1"/>
<name>A0A9Q4DTR1_BACSC</name>
<gene>
    <name evidence="2" type="ORF">MOC45_20200</name>
</gene>
<comment type="caution">
    <text evidence="2">The sequence shown here is derived from an EMBL/GenBank/DDBJ whole genome shotgun (WGS) entry which is preliminary data.</text>
</comment>
<feature type="domain" description="DUF4145" evidence="1">
    <location>
        <begin position="88"/>
        <end position="175"/>
    </location>
</feature>
<proteinExistence type="predicted"/>
<dbReference type="EMBL" id="JALANJ010000045">
    <property type="protein sequence ID" value="MCY8122878.1"/>
    <property type="molecule type" value="Genomic_DNA"/>
</dbReference>
<dbReference type="InterPro" id="IPR025285">
    <property type="entry name" value="DUF4145"/>
</dbReference>
<evidence type="ECO:0000313" key="2">
    <source>
        <dbReference type="EMBL" id="MCY8122878.1"/>
    </source>
</evidence>
<protein>
    <submittedName>
        <fullName evidence="2">DUF4145 domain-containing protein</fullName>
    </submittedName>
</protein>
<evidence type="ECO:0000313" key="3">
    <source>
        <dbReference type="Proteomes" id="UP001070352"/>
    </source>
</evidence>
<accession>A0A9Q4DTR1</accession>
<dbReference type="Pfam" id="PF13643">
    <property type="entry name" value="DUF4145"/>
    <property type="match status" value="1"/>
</dbReference>
<sequence length="188" mass="21590">MRLPGLWGNYSAVEGYSYQCGYCDKEVAPNQGYYCKDEILKRVAVIGICPNCNLPTFLLHTGEEQVPPPRKGKSIDHLPEEIHKIYTEIRECYSQNAYTASVLLARKILMNVAVHLGAQEDRNFHYYVDYLDKEGYIPKNSKGWVDIIRKKGNEATHELPDITKKDAEDVLAFTEMLLRILYEFPAKI</sequence>